<dbReference type="Gene3D" id="1.25.40.20">
    <property type="entry name" value="Ankyrin repeat-containing domain"/>
    <property type="match status" value="1"/>
</dbReference>
<dbReference type="InterPro" id="IPR002110">
    <property type="entry name" value="Ankyrin_rpt"/>
</dbReference>
<dbReference type="EMBL" id="UGGT01000001">
    <property type="protein sequence ID" value="STO20531.1"/>
    <property type="molecule type" value="Genomic_DNA"/>
</dbReference>
<dbReference type="SMART" id="SM00248">
    <property type="entry name" value="ANK"/>
    <property type="match status" value="2"/>
</dbReference>
<dbReference type="PROSITE" id="PS50088">
    <property type="entry name" value="ANK_REPEAT"/>
    <property type="match status" value="1"/>
</dbReference>
<name>A0A377G7R2_9GAMM</name>
<dbReference type="RefSeq" id="WP_019349922.1">
    <property type="nucleotide sequence ID" value="NZ_UGGT01000001.1"/>
</dbReference>
<evidence type="ECO:0000313" key="4">
    <source>
        <dbReference type="EMBL" id="STO20531.1"/>
    </source>
</evidence>
<dbReference type="PANTHER" id="PTHR24171">
    <property type="entry name" value="ANKYRIN REPEAT DOMAIN-CONTAINING PROTEIN 39-RELATED"/>
    <property type="match status" value="1"/>
</dbReference>
<dbReference type="NCBIfam" id="NF043027">
    <property type="entry name" value="T4SS_AnkQ"/>
    <property type="match status" value="1"/>
</dbReference>
<dbReference type="Pfam" id="PF00023">
    <property type="entry name" value="Ank"/>
    <property type="match status" value="1"/>
</dbReference>
<dbReference type="GO" id="GO:0004842">
    <property type="term" value="F:ubiquitin-protein transferase activity"/>
    <property type="evidence" value="ECO:0007669"/>
    <property type="project" value="TreeGrafter"/>
</dbReference>
<feature type="repeat" description="ANK" evidence="3">
    <location>
        <begin position="363"/>
        <end position="395"/>
    </location>
</feature>
<gene>
    <name evidence="4" type="ORF">NCTC11370_00589</name>
</gene>
<accession>A0A377G7R2</accession>
<proteinExistence type="predicted"/>
<keyword evidence="2 3" id="KW-0040">ANK repeat</keyword>
<evidence type="ECO:0000256" key="3">
    <source>
        <dbReference type="PROSITE-ProRule" id="PRU00023"/>
    </source>
</evidence>
<dbReference type="InterPro" id="IPR036770">
    <property type="entry name" value="Ankyrin_rpt-contain_sf"/>
</dbReference>
<dbReference type="PANTHER" id="PTHR24171:SF8">
    <property type="entry name" value="BRCA1-ASSOCIATED RING DOMAIN PROTEIN 1"/>
    <property type="match status" value="1"/>
</dbReference>
<dbReference type="Proteomes" id="UP000254554">
    <property type="component" value="Unassembled WGS sequence"/>
</dbReference>
<dbReference type="OrthoDB" id="8960888at2"/>
<evidence type="ECO:0000313" key="5">
    <source>
        <dbReference type="Proteomes" id="UP000254554"/>
    </source>
</evidence>
<evidence type="ECO:0000256" key="2">
    <source>
        <dbReference type="ARBA" id="ARBA00023043"/>
    </source>
</evidence>
<evidence type="ECO:0000256" key="1">
    <source>
        <dbReference type="ARBA" id="ARBA00022737"/>
    </source>
</evidence>
<dbReference type="STRING" id="1094715.GCA_000236165_01832"/>
<dbReference type="AlphaFoldDB" id="A0A377G7R2"/>
<keyword evidence="5" id="KW-1185">Reference proteome</keyword>
<dbReference type="SUPFAM" id="SSF48403">
    <property type="entry name" value="Ankyrin repeat"/>
    <property type="match status" value="1"/>
</dbReference>
<organism evidence="4 5">
    <name type="scientific">Fluoribacter dumoffii</name>
    <dbReference type="NCBI Taxonomy" id="463"/>
    <lineage>
        <taxon>Bacteria</taxon>
        <taxon>Pseudomonadati</taxon>
        <taxon>Pseudomonadota</taxon>
        <taxon>Gammaproteobacteria</taxon>
        <taxon>Legionellales</taxon>
        <taxon>Legionellaceae</taxon>
        <taxon>Fluoribacter</taxon>
    </lineage>
</organism>
<dbReference type="GO" id="GO:0085020">
    <property type="term" value="P:protein K6-linked ubiquitination"/>
    <property type="evidence" value="ECO:0007669"/>
    <property type="project" value="TreeGrafter"/>
</dbReference>
<sequence>MASSQLDLKKSILSDKLNALINTPLVCLEEVNTLLDEELNLTQSGKALGQLTDFIHLVSFLKTRRFSNPGKALKLFVHEQTQPETRKAMLQSLQMAPPQEDTIYELICLLAQNNKLVYYSDLTQVTPLRVTMRKGEDSYVEEHSQWYLIFELFGLCKNLPSELIPLLAELLSSTKLSVETLQAIGKFFNYLDKLKLLNNELVAAMLPQLHYKNSIEKLQSFLIRLQQNELLDPLVLKHALSFLQHLDALMVFFSIYQEELRTASSSRETLEKLPSYCRLSLQEEGSFDDEVSTNTPLHMAVIQRDVSHLREGLCLANAKLLLATSYDNTALVLACKLADKESASLILTRMCELNCSVNQADQYGMTALHWAKFYHFDDLCQKLIRAGANESLKTENGQNTTYFAKHRFTLEDFKIQGREIIQDQFHLKNRALTDIAFHADKIALNLQLTTAYEVMELYQKDEGAQIRTSNRFYLFFKTFRTRLLEWLEHQREADLQPEQEGVALNFIPS</sequence>
<reference evidence="4 5" key="1">
    <citation type="submission" date="2018-06" db="EMBL/GenBank/DDBJ databases">
        <authorList>
            <consortium name="Pathogen Informatics"/>
            <person name="Doyle S."/>
        </authorList>
    </citation>
    <scope>NUCLEOTIDE SEQUENCE [LARGE SCALE GENOMIC DNA]</scope>
    <source>
        <strain evidence="4 5">NCTC11370</strain>
    </source>
</reference>
<keyword evidence="1" id="KW-0677">Repeat</keyword>
<protein>
    <submittedName>
        <fullName evidence="4">Ankyrin repeats (3 copies)</fullName>
    </submittedName>
</protein>
<dbReference type="InterPro" id="IPR050019">
    <property type="entry name" value="T4SS_AnkQ"/>
</dbReference>
<dbReference type="GeneID" id="93292782"/>